<evidence type="ECO:0000256" key="2">
    <source>
        <dbReference type="ARBA" id="ARBA00022448"/>
    </source>
</evidence>
<dbReference type="PANTHER" id="PTHR23316">
    <property type="entry name" value="IMPORTIN ALPHA"/>
    <property type="match status" value="1"/>
</dbReference>
<gene>
    <name evidence="4" type="ORF">SteCoe_10775</name>
</gene>
<dbReference type="Proteomes" id="UP000187209">
    <property type="component" value="Unassembled WGS sequence"/>
</dbReference>
<dbReference type="Gene3D" id="1.25.10.10">
    <property type="entry name" value="Leucine-rich Repeat Variant"/>
    <property type="match status" value="1"/>
</dbReference>
<protein>
    <recommendedName>
        <fullName evidence="6">Importin subunit alpha</fullName>
    </recommendedName>
</protein>
<sequence>MNPSKRMLIFNKAFNITEIRAKNQESSILLRKNKRFEHLGNKRSLILPGGGYRSEQKYDISQIPFNLHSTYPELFHSSSTFSLYLTTFVSCENSSLLIYFVEGLRKIISSENRPSRDLIFPEVPKKLASLMGFNDFTKECIWCLINLASETDVKMLIEIGVVEAVIETMTTNDEEILDLCIWCLANISGDSIEARNVVLETGIIDKLLELLESPLCMQNCAWCISNLCKGKPYPPMKILAKVFEKVKKLMDIKDEVLAGFILDIVFCITNTEAIKNFDWSFVEKVYKHLDTKKQSKIDFIALKIIGNIIVYTDEIIEILVEKGMLDKLLYYLNCYDIGKCKESLLILSNICTGPKKCLLQVIEHEVFTKAVSFLISENKDLKIEAMWIVKNICELKEAQYKFLQTNVICDLIKIMNDDYNEIIDMTLDIFRYLLRNDSLKDLFDQIGGTEALTKLQKNGNLAIYMKSSMMISEFYEFDNCNDL</sequence>
<name>A0A1R2CES9_9CILI</name>
<dbReference type="InterPro" id="IPR000225">
    <property type="entry name" value="Armadillo"/>
</dbReference>
<dbReference type="SUPFAM" id="SSF48371">
    <property type="entry name" value="ARM repeat"/>
    <property type="match status" value="1"/>
</dbReference>
<comment type="caution">
    <text evidence="4">The sequence shown here is derived from an EMBL/GenBank/DDBJ whole genome shotgun (WGS) entry which is preliminary data.</text>
</comment>
<dbReference type="InterPro" id="IPR011989">
    <property type="entry name" value="ARM-like"/>
</dbReference>
<evidence type="ECO:0008006" key="6">
    <source>
        <dbReference type="Google" id="ProtNLM"/>
    </source>
</evidence>
<evidence type="ECO:0000256" key="3">
    <source>
        <dbReference type="ARBA" id="ARBA00022927"/>
    </source>
</evidence>
<dbReference type="OrthoDB" id="29145at2759"/>
<organism evidence="4 5">
    <name type="scientific">Stentor coeruleus</name>
    <dbReference type="NCBI Taxonomy" id="5963"/>
    <lineage>
        <taxon>Eukaryota</taxon>
        <taxon>Sar</taxon>
        <taxon>Alveolata</taxon>
        <taxon>Ciliophora</taxon>
        <taxon>Postciliodesmatophora</taxon>
        <taxon>Heterotrichea</taxon>
        <taxon>Heterotrichida</taxon>
        <taxon>Stentoridae</taxon>
        <taxon>Stentor</taxon>
    </lineage>
</organism>
<evidence type="ECO:0000256" key="1">
    <source>
        <dbReference type="ARBA" id="ARBA00010394"/>
    </source>
</evidence>
<dbReference type="InterPro" id="IPR016024">
    <property type="entry name" value="ARM-type_fold"/>
</dbReference>
<keyword evidence="2" id="KW-0813">Transport</keyword>
<dbReference type="AlphaFoldDB" id="A0A1R2CES9"/>
<accession>A0A1R2CES9</accession>
<evidence type="ECO:0000313" key="5">
    <source>
        <dbReference type="Proteomes" id="UP000187209"/>
    </source>
</evidence>
<evidence type="ECO:0000313" key="4">
    <source>
        <dbReference type="EMBL" id="OMJ87519.1"/>
    </source>
</evidence>
<proteinExistence type="inferred from homology"/>
<dbReference type="EMBL" id="MPUH01000175">
    <property type="protein sequence ID" value="OMJ87519.1"/>
    <property type="molecule type" value="Genomic_DNA"/>
</dbReference>
<keyword evidence="3" id="KW-0653">Protein transport</keyword>
<dbReference type="SMART" id="SM00185">
    <property type="entry name" value="ARM"/>
    <property type="match status" value="4"/>
</dbReference>
<keyword evidence="5" id="KW-1185">Reference proteome</keyword>
<dbReference type="GO" id="GO:0015031">
    <property type="term" value="P:protein transport"/>
    <property type="evidence" value="ECO:0007669"/>
    <property type="project" value="UniProtKB-KW"/>
</dbReference>
<reference evidence="4 5" key="1">
    <citation type="submission" date="2016-11" db="EMBL/GenBank/DDBJ databases">
        <title>The macronuclear genome of Stentor coeruleus: a giant cell with tiny introns.</title>
        <authorList>
            <person name="Slabodnick M."/>
            <person name="Ruby J.G."/>
            <person name="Reiff S.B."/>
            <person name="Swart E.C."/>
            <person name="Gosai S."/>
            <person name="Prabakaran S."/>
            <person name="Witkowska E."/>
            <person name="Larue G.E."/>
            <person name="Fisher S."/>
            <person name="Freeman R.M."/>
            <person name="Gunawardena J."/>
            <person name="Chu W."/>
            <person name="Stover N.A."/>
            <person name="Gregory B.D."/>
            <person name="Nowacki M."/>
            <person name="Derisi J."/>
            <person name="Roy S.W."/>
            <person name="Marshall W.F."/>
            <person name="Sood P."/>
        </authorList>
    </citation>
    <scope>NUCLEOTIDE SEQUENCE [LARGE SCALE GENOMIC DNA]</scope>
    <source>
        <strain evidence="4">WM001</strain>
    </source>
</reference>
<comment type="similarity">
    <text evidence="1">Belongs to the importin alpha family.</text>
</comment>